<keyword evidence="1" id="KW-0378">Hydrolase</keyword>
<protein>
    <submittedName>
        <fullName evidence="1">HNH endonuclease</fullName>
    </submittedName>
</protein>
<keyword evidence="1" id="KW-0255">Endonuclease</keyword>
<dbReference type="GeneID" id="301841452"/>
<dbReference type="RefSeq" id="YP_013605473.1">
    <property type="nucleotide sequence ID" value="NC_134205.1"/>
</dbReference>
<dbReference type="Proteomes" id="UP001302000">
    <property type="component" value="Segment"/>
</dbReference>
<dbReference type="GO" id="GO:0004519">
    <property type="term" value="F:endonuclease activity"/>
    <property type="evidence" value="ECO:0007669"/>
    <property type="project" value="UniProtKB-KW"/>
</dbReference>
<evidence type="ECO:0000313" key="2">
    <source>
        <dbReference type="Proteomes" id="UP001302000"/>
    </source>
</evidence>
<evidence type="ECO:0000313" key="1">
    <source>
        <dbReference type="EMBL" id="DBA35569.1"/>
    </source>
</evidence>
<keyword evidence="1" id="KW-0540">Nuclease</keyword>
<organism evidence="1 2">
    <name type="scientific">Caudoviricetes sp. vir335</name>
    <dbReference type="NCBI Taxonomy" id="3068357"/>
    <lineage>
        <taxon>Viruses</taxon>
        <taxon>Duplodnaviria</taxon>
        <taxon>Heunggongvirae</taxon>
        <taxon>Uroviricota</taxon>
        <taxon>Caudoviricetes</taxon>
    </lineage>
</organism>
<accession>A0AA86YFF9</accession>
<gene>
    <name evidence="1" type="ORF">vir335_00013</name>
</gene>
<reference evidence="1 2" key="1">
    <citation type="journal article" date="2023" name="Nat. Microbiol.">
        <title>A compendium of viruses from methanogenic archaea reveals their diversity and adaptations to the gut environment.</title>
        <authorList>
            <person name="Medvedeva S."/>
            <person name="Borrel G."/>
            <person name="Krupovic M."/>
            <person name="Gribaldo S."/>
        </authorList>
    </citation>
    <scope>NUCLEOTIDE SEQUENCE [LARGE SCALE GENOMIC DNA]</scope>
</reference>
<name>A0AA86YFF9_9CAUD</name>
<proteinExistence type="predicted"/>
<dbReference type="EMBL" id="BK063680">
    <property type="protein sequence ID" value="DBA35569.1"/>
    <property type="molecule type" value="Genomic_DNA"/>
</dbReference>
<keyword evidence="2" id="KW-1185">Reference proteome</keyword>
<sequence>MRNTTADTAPDKGPGSDWYRLRQIWRGVKKRTENPACHDYAHYAGRGVYLCEEWHDFENFYRWAVTHGYRDGLTLDRVRNGNGPYAPWNCAWRTRKEQAYNRSTNRPLRASDGRVRTVVQWSKMTGIPESTIRKRLKLGWSVDEALGLKKR</sequence>